<evidence type="ECO:0000313" key="9">
    <source>
        <dbReference type="Proteomes" id="UP001148312"/>
    </source>
</evidence>
<evidence type="ECO:0000256" key="6">
    <source>
        <dbReference type="SAM" id="Phobius"/>
    </source>
</evidence>
<keyword evidence="3 6" id="KW-1133">Transmembrane helix</keyword>
<dbReference type="GO" id="GO:0015385">
    <property type="term" value="F:sodium:proton antiporter activity"/>
    <property type="evidence" value="ECO:0007669"/>
    <property type="project" value="InterPro"/>
</dbReference>
<evidence type="ECO:0000256" key="4">
    <source>
        <dbReference type="ARBA" id="ARBA00023136"/>
    </source>
</evidence>
<dbReference type="EMBL" id="JAPWDQ010000004">
    <property type="protein sequence ID" value="KAJ5489538.1"/>
    <property type="molecule type" value="Genomic_DNA"/>
</dbReference>
<sequence>MLHPILDIDDFNVATTFAGLFLLGFGLLSLKIKQRWYLGEARALLKSSRRLDFCILQHSADKVPVPSFIVGVLLGPVAANLINVSRWTGGSDREHVGSTTYALARLVLGIQMIKVGYELPKRYLRLRLIELTICLLPMMALQWVATSTCIKLMIPNLTFLTSSIIGSCVICIDPVLSQAIAKGPFADRYVRRHLREFISAEAGGNDGFGFPFLMLAIALLRYDDAPSDSKAYTDRDWIGETDTGRVGGDVSRALAHWAVEGVLYMIMMASGYGLFVGFVARKGLNLASRRNWVDKESFTLFPLAIGLFIVGTCGCFGTDETLACFIAGCAFNWDGRFHAEIEARHDTFNCTLETALNFGTFVYLGAVMPWDQLQVPDLTGITVARLIGLGILILVFRRFPAILLGYRFMPRVCHDWREALFMGYFAPIGIGAIAYVEYARELLPDAGESDAEINFLTAAMIPVVYWLVFFSIVVHGLSVPILYGFYRWRRVPMVQDHPVGILLLTDNEPVPNNSVVNRQAHHVTVNNRFSRISDLVEGVDLGNPHRRQSDSSTIILETRSGDRDGDESVSTSPIKESDCAAPFAARNMV</sequence>
<name>A0A9X0BYM4_9EURO</name>
<feature type="transmembrane region" description="Helical" evidence="6">
    <location>
        <begin position="378"/>
        <end position="399"/>
    </location>
</feature>
<accession>A0A9X0BYM4</accession>
<comment type="subcellular location">
    <subcellularLocation>
        <location evidence="1">Membrane</location>
        <topology evidence="1">Multi-pass membrane protein</topology>
    </subcellularLocation>
</comment>
<dbReference type="InterPro" id="IPR038770">
    <property type="entry name" value="Na+/solute_symporter_sf"/>
</dbReference>
<evidence type="ECO:0000256" key="5">
    <source>
        <dbReference type="SAM" id="MobiDB-lite"/>
    </source>
</evidence>
<dbReference type="Proteomes" id="UP001148312">
    <property type="component" value="Unassembled WGS sequence"/>
</dbReference>
<dbReference type="AlphaFoldDB" id="A0A9X0BYM4"/>
<dbReference type="PANTHER" id="PTHR31382">
    <property type="entry name" value="NA(+)/H(+) ANTIPORTER"/>
    <property type="match status" value="1"/>
</dbReference>
<dbReference type="GO" id="GO:0005886">
    <property type="term" value="C:plasma membrane"/>
    <property type="evidence" value="ECO:0007669"/>
    <property type="project" value="InterPro"/>
</dbReference>
<dbReference type="Gene3D" id="1.20.1530.20">
    <property type="match status" value="1"/>
</dbReference>
<reference evidence="8" key="1">
    <citation type="submission" date="2022-12" db="EMBL/GenBank/DDBJ databases">
        <authorList>
            <person name="Petersen C."/>
        </authorList>
    </citation>
    <scope>NUCLEOTIDE SEQUENCE</scope>
    <source>
        <strain evidence="8">IBT 30728</strain>
    </source>
</reference>
<keyword evidence="4 6" id="KW-0472">Membrane</keyword>
<evidence type="ECO:0000313" key="8">
    <source>
        <dbReference type="EMBL" id="KAJ5489538.1"/>
    </source>
</evidence>
<reference evidence="8" key="2">
    <citation type="journal article" date="2023" name="IMA Fungus">
        <title>Comparative genomic study of the Penicillium genus elucidates a diverse pangenome and 15 lateral gene transfer events.</title>
        <authorList>
            <person name="Petersen C."/>
            <person name="Sorensen T."/>
            <person name="Nielsen M.R."/>
            <person name="Sondergaard T.E."/>
            <person name="Sorensen J.L."/>
            <person name="Fitzpatrick D.A."/>
            <person name="Frisvad J.C."/>
            <person name="Nielsen K.L."/>
        </authorList>
    </citation>
    <scope>NUCLEOTIDE SEQUENCE</scope>
    <source>
        <strain evidence="8">IBT 30728</strain>
    </source>
</reference>
<feature type="transmembrane region" description="Helical" evidence="6">
    <location>
        <begin position="300"/>
        <end position="333"/>
    </location>
</feature>
<feature type="transmembrane region" description="Helical" evidence="6">
    <location>
        <begin position="197"/>
        <end position="220"/>
    </location>
</feature>
<dbReference type="InterPro" id="IPR006153">
    <property type="entry name" value="Cation/H_exchanger_TM"/>
</dbReference>
<feature type="region of interest" description="Disordered" evidence="5">
    <location>
        <begin position="542"/>
        <end position="574"/>
    </location>
</feature>
<keyword evidence="9" id="KW-1185">Reference proteome</keyword>
<dbReference type="GO" id="GO:0120029">
    <property type="term" value="P:proton export across plasma membrane"/>
    <property type="evidence" value="ECO:0007669"/>
    <property type="project" value="InterPro"/>
</dbReference>
<organism evidence="8 9">
    <name type="scientific">Penicillium diatomitis</name>
    <dbReference type="NCBI Taxonomy" id="2819901"/>
    <lineage>
        <taxon>Eukaryota</taxon>
        <taxon>Fungi</taxon>
        <taxon>Dikarya</taxon>
        <taxon>Ascomycota</taxon>
        <taxon>Pezizomycotina</taxon>
        <taxon>Eurotiomycetes</taxon>
        <taxon>Eurotiomycetidae</taxon>
        <taxon>Eurotiales</taxon>
        <taxon>Aspergillaceae</taxon>
        <taxon>Penicillium</taxon>
    </lineage>
</organism>
<feature type="transmembrane region" description="Helical" evidence="6">
    <location>
        <begin position="261"/>
        <end position="280"/>
    </location>
</feature>
<evidence type="ECO:0000256" key="1">
    <source>
        <dbReference type="ARBA" id="ARBA00004141"/>
    </source>
</evidence>
<dbReference type="GeneID" id="81624279"/>
<gene>
    <name evidence="8" type="ORF">N7539_004428</name>
</gene>
<feature type="transmembrane region" description="Helical" evidence="6">
    <location>
        <begin position="419"/>
        <end position="436"/>
    </location>
</feature>
<protein>
    <recommendedName>
        <fullName evidence="7">Cation/H+ exchanger transmembrane domain-containing protein</fullName>
    </recommendedName>
</protein>
<dbReference type="GO" id="GO:0042391">
    <property type="term" value="P:regulation of membrane potential"/>
    <property type="evidence" value="ECO:0007669"/>
    <property type="project" value="InterPro"/>
</dbReference>
<dbReference type="PANTHER" id="PTHR31382:SF5">
    <property type="entry name" value="SODIUM ION_PROTON EXCHANGER (EUROFUNG)"/>
    <property type="match status" value="1"/>
</dbReference>
<feature type="transmembrane region" description="Helical" evidence="6">
    <location>
        <begin position="128"/>
        <end position="145"/>
    </location>
</feature>
<keyword evidence="2 6" id="KW-0812">Transmembrane</keyword>
<feature type="domain" description="Cation/H+ exchanger transmembrane" evidence="7">
    <location>
        <begin position="67"/>
        <end position="482"/>
    </location>
</feature>
<proteinExistence type="predicted"/>
<evidence type="ECO:0000259" key="7">
    <source>
        <dbReference type="Pfam" id="PF00999"/>
    </source>
</evidence>
<comment type="caution">
    <text evidence="8">The sequence shown here is derived from an EMBL/GenBank/DDBJ whole genome shotgun (WGS) entry which is preliminary data.</text>
</comment>
<feature type="transmembrane region" description="Helical" evidence="6">
    <location>
        <begin position="157"/>
        <end position="176"/>
    </location>
</feature>
<dbReference type="GO" id="GO:0036376">
    <property type="term" value="P:sodium ion export across plasma membrane"/>
    <property type="evidence" value="ECO:0007669"/>
    <property type="project" value="InterPro"/>
</dbReference>
<evidence type="ECO:0000256" key="3">
    <source>
        <dbReference type="ARBA" id="ARBA00022989"/>
    </source>
</evidence>
<dbReference type="Pfam" id="PF00999">
    <property type="entry name" value="Na_H_Exchanger"/>
    <property type="match status" value="1"/>
</dbReference>
<dbReference type="InterPro" id="IPR004712">
    <property type="entry name" value="Na+/H+_antiporter_fungi"/>
</dbReference>
<feature type="transmembrane region" description="Helical" evidence="6">
    <location>
        <begin position="12"/>
        <end position="30"/>
    </location>
</feature>
<feature type="transmembrane region" description="Helical" evidence="6">
    <location>
        <begin position="463"/>
        <end position="486"/>
    </location>
</feature>
<evidence type="ECO:0000256" key="2">
    <source>
        <dbReference type="ARBA" id="ARBA00022692"/>
    </source>
</evidence>
<dbReference type="RefSeq" id="XP_056791571.1">
    <property type="nucleotide sequence ID" value="XM_056934030.1"/>
</dbReference>